<comment type="subcellular location">
    <subcellularLocation>
        <location evidence="1">Cell membrane</location>
        <topology evidence="1">Multi-pass membrane protein</topology>
    </subcellularLocation>
</comment>
<evidence type="ECO:0000256" key="8">
    <source>
        <dbReference type="SAM" id="MobiDB-lite"/>
    </source>
</evidence>
<feature type="compositionally biased region" description="Pro residues" evidence="8">
    <location>
        <begin position="58"/>
        <end position="69"/>
    </location>
</feature>
<dbReference type="AlphaFoldDB" id="A0A1X6PH27"/>
<dbReference type="InterPro" id="IPR044669">
    <property type="entry name" value="YneE/VCCN1/2-like"/>
</dbReference>
<dbReference type="GO" id="GO:0005254">
    <property type="term" value="F:chloride channel activity"/>
    <property type="evidence" value="ECO:0007669"/>
    <property type="project" value="InterPro"/>
</dbReference>
<dbReference type="PANTHER" id="PTHR33281">
    <property type="entry name" value="UPF0187 PROTEIN YNEE"/>
    <property type="match status" value="1"/>
</dbReference>
<evidence type="ECO:0000256" key="7">
    <source>
        <dbReference type="ARBA" id="ARBA00023136"/>
    </source>
</evidence>
<feature type="compositionally biased region" description="Low complexity" evidence="8">
    <location>
        <begin position="7"/>
        <end position="26"/>
    </location>
</feature>
<dbReference type="PANTHER" id="PTHR33281:SF19">
    <property type="entry name" value="VOLTAGE-DEPENDENT ANION CHANNEL-FORMING PROTEIN YNEE"/>
    <property type="match status" value="1"/>
</dbReference>
<evidence type="ECO:0000256" key="1">
    <source>
        <dbReference type="ARBA" id="ARBA00004651"/>
    </source>
</evidence>
<evidence type="ECO:0000313" key="9">
    <source>
        <dbReference type="EMBL" id="OSX80068.1"/>
    </source>
</evidence>
<keyword evidence="2" id="KW-0813">Transport</keyword>
<evidence type="ECO:0000256" key="5">
    <source>
        <dbReference type="ARBA" id="ARBA00022989"/>
    </source>
</evidence>
<accession>A0A1X6PH27</accession>
<evidence type="ECO:0000256" key="3">
    <source>
        <dbReference type="ARBA" id="ARBA00022475"/>
    </source>
</evidence>
<feature type="region of interest" description="Disordered" evidence="8">
    <location>
        <begin position="1"/>
        <end position="76"/>
    </location>
</feature>
<keyword evidence="4" id="KW-0812">Transmembrane</keyword>
<evidence type="ECO:0000256" key="6">
    <source>
        <dbReference type="ARBA" id="ARBA00023065"/>
    </source>
</evidence>
<keyword evidence="6" id="KW-0406">Ion transport</keyword>
<keyword evidence="5" id="KW-1133">Transmembrane helix</keyword>
<dbReference type="OrthoDB" id="1368at2759"/>
<dbReference type="GO" id="GO:0005886">
    <property type="term" value="C:plasma membrane"/>
    <property type="evidence" value="ECO:0007669"/>
    <property type="project" value="UniProtKB-SubCell"/>
</dbReference>
<proteinExistence type="predicted"/>
<dbReference type="Pfam" id="PF25539">
    <property type="entry name" value="Bestrophin_2"/>
    <property type="match status" value="1"/>
</dbReference>
<dbReference type="EMBL" id="KV918781">
    <property type="protein sequence ID" value="OSX80068.1"/>
    <property type="molecule type" value="Genomic_DNA"/>
</dbReference>
<name>A0A1X6PH27_PORUM</name>
<gene>
    <name evidence="9" type="ORF">BU14_0060s0034</name>
</gene>
<dbReference type="Proteomes" id="UP000218209">
    <property type="component" value="Unassembled WGS sequence"/>
</dbReference>
<sequence length="442" mass="46546">MAPPPTSTAFAAPTPLTRPRWPTRPAVVGRCRPSLAARHRRRPPTGPVIVAVTGGGPAAPPPPPSPPAEVPRAARPSARSFAEVLKDLTDTSGTSRFASPRRGVVQAEWVRHRGTTRYVRHILGFPFSKLGRRLAPACTVVAAECVAIQAACAAGFTPHLSATPVALMAGVVGLLLSFRTNASLSRFYEARGALATMVNRVTDITRVGIEYLPPDAPATAFSARSGETRTSQLARYVAAAPHTLVAQLEGLPPSALAARVDHLLDAHEVALLTSSEASPFLVAVQMITSVVGVGAPMDHHVRVKVDNGVTALLDVAGTAEKLLRTPIPLSYTRHTSRVTLLWCFSIPLVLFGEAGPMWAAASSCLITFLLLGVEDIGVAIEEPFHVLPMRQLCESAEADVFQLLRTARVVGAGWEGSAGGVDGASTWGLNGQPGSVSVPRTE</sequence>
<evidence type="ECO:0000256" key="4">
    <source>
        <dbReference type="ARBA" id="ARBA00022692"/>
    </source>
</evidence>
<keyword evidence="7" id="KW-0472">Membrane</keyword>
<keyword evidence="10" id="KW-1185">Reference proteome</keyword>
<evidence type="ECO:0000256" key="2">
    <source>
        <dbReference type="ARBA" id="ARBA00022448"/>
    </source>
</evidence>
<keyword evidence="3" id="KW-1003">Cell membrane</keyword>
<reference evidence="9 10" key="1">
    <citation type="submission" date="2017-03" db="EMBL/GenBank/DDBJ databases">
        <title>WGS assembly of Porphyra umbilicalis.</title>
        <authorList>
            <person name="Brawley S.H."/>
            <person name="Blouin N.A."/>
            <person name="Ficko-Blean E."/>
            <person name="Wheeler G.L."/>
            <person name="Lohr M."/>
            <person name="Goodson H.V."/>
            <person name="Jenkins J.W."/>
            <person name="Blaby-Haas C.E."/>
            <person name="Helliwell K.E."/>
            <person name="Chan C."/>
            <person name="Marriage T."/>
            <person name="Bhattacharya D."/>
            <person name="Klein A.S."/>
            <person name="Badis Y."/>
            <person name="Brodie J."/>
            <person name="Cao Y."/>
            <person name="Collen J."/>
            <person name="Dittami S.M."/>
            <person name="Gachon C.M."/>
            <person name="Green B.R."/>
            <person name="Karpowicz S."/>
            <person name="Kim J.W."/>
            <person name="Kudahl U."/>
            <person name="Lin S."/>
            <person name="Michel G."/>
            <person name="Mittag M."/>
            <person name="Olson B.J."/>
            <person name="Pangilinan J."/>
            <person name="Peng Y."/>
            <person name="Qiu H."/>
            <person name="Shu S."/>
            <person name="Singer J.T."/>
            <person name="Smith A.G."/>
            <person name="Sprecher B.N."/>
            <person name="Wagner V."/>
            <person name="Wang W."/>
            <person name="Wang Z.-Y."/>
            <person name="Yan J."/>
            <person name="Yarish C."/>
            <person name="Zoeuner-Riek S."/>
            <person name="Zhuang Y."/>
            <person name="Zou Y."/>
            <person name="Lindquist E.A."/>
            <person name="Grimwood J."/>
            <person name="Barry K."/>
            <person name="Rokhsar D.S."/>
            <person name="Schmutz J."/>
            <person name="Stiller J.W."/>
            <person name="Grossman A.R."/>
            <person name="Prochnik S.E."/>
        </authorList>
    </citation>
    <scope>NUCLEOTIDE SEQUENCE [LARGE SCALE GENOMIC DNA]</scope>
    <source>
        <strain evidence="9">4086291</strain>
    </source>
</reference>
<protein>
    <submittedName>
        <fullName evidence="9">Uncharacterized protein</fullName>
    </submittedName>
</protein>
<organism evidence="9 10">
    <name type="scientific">Porphyra umbilicalis</name>
    <name type="common">Purple laver</name>
    <name type="synonym">Red alga</name>
    <dbReference type="NCBI Taxonomy" id="2786"/>
    <lineage>
        <taxon>Eukaryota</taxon>
        <taxon>Rhodophyta</taxon>
        <taxon>Bangiophyceae</taxon>
        <taxon>Bangiales</taxon>
        <taxon>Bangiaceae</taxon>
        <taxon>Porphyra</taxon>
    </lineage>
</organism>
<evidence type="ECO:0000313" key="10">
    <source>
        <dbReference type="Proteomes" id="UP000218209"/>
    </source>
</evidence>